<protein>
    <submittedName>
        <fullName evidence="2">Uncharacterized protein</fullName>
    </submittedName>
</protein>
<keyword evidence="1" id="KW-0732">Signal</keyword>
<comment type="caution">
    <text evidence="2">The sequence shown here is derived from an EMBL/GenBank/DDBJ whole genome shotgun (WGS) entry which is preliminary data.</text>
</comment>
<feature type="signal peptide" evidence="1">
    <location>
        <begin position="1"/>
        <end position="21"/>
    </location>
</feature>
<dbReference type="AlphaFoldDB" id="A0A395LXA6"/>
<feature type="chain" id="PRO_5017421896" evidence="1">
    <location>
        <begin position="22"/>
        <end position="141"/>
    </location>
</feature>
<sequence>MIKWLPFILAAAVGIVQSAPAQEPVRKERIRSEGKVQEKAEQEVKAVIDSMLTLLERAEYTTLLLRYVYPPELERILSDGMTVEVLAERFREEKAERLQSALKAIRKQKPSWNSDYTRATFEQKGKDVVFTRYNNQWYLRN</sequence>
<evidence type="ECO:0000256" key="1">
    <source>
        <dbReference type="SAM" id="SignalP"/>
    </source>
</evidence>
<proteinExistence type="predicted"/>
<organism evidence="2 3">
    <name type="scientific">Candidatus Thermochlorobacter aerophilus</name>
    <dbReference type="NCBI Taxonomy" id="1868324"/>
    <lineage>
        <taxon>Bacteria</taxon>
        <taxon>Pseudomonadati</taxon>
        <taxon>Chlorobiota</taxon>
        <taxon>Chlorobiia</taxon>
        <taxon>Chlorobiales</taxon>
        <taxon>Candidatus Thermochlorobacteriaceae</taxon>
        <taxon>Candidatus Thermochlorobacter</taxon>
    </lineage>
</organism>
<dbReference type="EMBL" id="PHFL01000068">
    <property type="protein sequence ID" value="RFM23205.1"/>
    <property type="molecule type" value="Genomic_DNA"/>
</dbReference>
<reference evidence="2 3" key="1">
    <citation type="journal article" date="2011" name="ISME J.">
        <title>Community ecology of hot spring cyanobacterial mats: predominant populations and their functional potential.</title>
        <authorList>
            <person name="Klatt C.G."/>
            <person name="Wood J.M."/>
            <person name="Rusch D.B."/>
            <person name="Bateson M.M."/>
            <person name="Hamamura N."/>
            <person name="Heidelberg J.F."/>
            <person name="Grossman A.R."/>
            <person name="Bhaya D."/>
            <person name="Cohan F.M."/>
            <person name="Kuhl M."/>
            <person name="Bryant D.A."/>
            <person name="Ward D.M."/>
        </authorList>
    </citation>
    <scope>NUCLEOTIDE SEQUENCE [LARGE SCALE GENOMIC DNA]</scope>
    <source>
        <strain evidence="2">OS</strain>
    </source>
</reference>
<gene>
    <name evidence="2" type="ORF">D0433_12020</name>
</gene>
<dbReference type="Proteomes" id="UP000266389">
    <property type="component" value="Unassembled WGS sequence"/>
</dbReference>
<evidence type="ECO:0000313" key="3">
    <source>
        <dbReference type="Proteomes" id="UP000266389"/>
    </source>
</evidence>
<accession>A0A395LXA6</accession>
<name>A0A395LXA6_9BACT</name>
<evidence type="ECO:0000313" key="2">
    <source>
        <dbReference type="EMBL" id="RFM23205.1"/>
    </source>
</evidence>